<dbReference type="RefSeq" id="WP_012196052.1">
    <property type="nucleotide sequence ID" value="NC_009976.1"/>
</dbReference>
<dbReference type="Gene3D" id="1.10.10.10">
    <property type="entry name" value="Winged helix-like DNA-binding domain superfamily/Winged helix DNA-binding domain"/>
    <property type="match status" value="1"/>
</dbReference>
<evidence type="ECO:0000313" key="6">
    <source>
        <dbReference type="Proteomes" id="UP000000788"/>
    </source>
</evidence>
<dbReference type="InterPro" id="IPR016032">
    <property type="entry name" value="Sig_transdc_resp-reg_C-effctor"/>
</dbReference>
<evidence type="ECO:0000256" key="1">
    <source>
        <dbReference type="ARBA" id="ARBA00023125"/>
    </source>
</evidence>
<proteinExistence type="predicted"/>
<dbReference type="CDD" id="cd00156">
    <property type="entry name" value="REC"/>
    <property type="match status" value="1"/>
</dbReference>
<dbReference type="SMART" id="SM00448">
    <property type="entry name" value="REC"/>
    <property type="match status" value="1"/>
</dbReference>
<dbReference type="GO" id="GO:0003677">
    <property type="term" value="F:DNA binding"/>
    <property type="evidence" value="ECO:0007669"/>
    <property type="project" value="UniProtKB-KW"/>
</dbReference>
<keyword evidence="6" id="KW-1185">Reference proteome</keyword>
<dbReference type="GO" id="GO:0006355">
    <property type="term" value="P:regulation of DNA-templated transcription"/>
    <property type="evidence" value="ECO:0007669"/>
    <property type="project" value="InterPro"/>
</dbReference>
<dbReference type="OrthoDB" id="540186at2"/>
<gene>
    <name evidence="5" type="ordered locus">P9211_15001</name>
</gene>
<dbReference type="Gene3D" id="3.40.50.2300">
    <property type="match status" value="1"/>
</dbReference>
<dbReference type="KEGG" id="pmj:P9211_15001"/>
<accession>A9BC69</accession>
<feature type="domain" description="Response regulatory" evidence="4">
    <location>
        <begin position="2"/>
        <end position="120"/>
    </location>
</feature>
<dbReference type="InterPro" id="IPR000792">
    <property type="entry name" value="Tscrpt_reg_LuxR_C"/>
</dbReference>
<dbReference type="EMBL" id="CP000878">
    <property type="protein sequence ID" value="ABX09431.1"/>
    <property type="molecule type" value="Genomic_DNA"/>
</dbReference>
<dbReference type="PRINTS" id="PR00038">
    <property type="entry name" value="HTHLUXR"/>
</dbReference>
<dbReference type="eggNOG" id="COG2197">
    <property type="taxonomic scope" value="Bacteria"/>
</dbReference>
<protein>
    <submittedName>
        <fullName evidence="5">Response regulator containing a CheY-like receiver domain and an HTH DNA-binding domain</fullName>
    </submittedName>
</protein>
<evidence type="ECO:0000313" key="5">
    <source>
        <dbReference type="EMBL" id="ABX09431.1"/>
    </source>
</evidence>
<dbReference type="STRING" id="93059.P9211_15001"/>
<dbReference type="Pfam" id="PF00072">
    <property type="entry name" value="Response_reg"/>
    <property type="match status" value="1"/>
</dbReference>
<keyword evidence="2" id="KW-0597">Phosphoprotein</keyword>
<dbReference type="PANTHER" id="PTHR45566">
    <property type="entry name" value="HTH-TYPE TRANSCRIPTIONAL REGULATOR YHJB-RELATED"/>
    <property type="match status" value="1"/>
</dbReference>
<sequence length="193" mass="21663">MDVLIVEDDLILLDFLTQEVSNQINVPERRVRKASSVERARYLISQKIPDWLLLDLHLPDGSGVELAEEFVQSKQKAKVLILTAQADQYALPASLLKNMHALINKADGLAPLRQAVWEICREFDSTFPNLSSLTPRQLEFLHLIGEGLDTAQISKQLNISFSTAQTHRRQITRKLGIKGSALVTLSRNLPKVS</sequence>
<name>A9BC69_PROM4</name>
<dbReference type="Proteomes" id="UP000000788">
    <property type="component" value="Chromosome"/>
</dbReference>
<dbReference type="SMART" id="SM00421">
    <property type="entry name" value="HTH_LUXR"/>
    <property type="match status" value="1"/>
</dbReference>
<dbReference type="PANTHER" id="PTHR45566:SF1">
    <property type="entry name" value="HTH-TYPE TRANSCRIPTIONAL REGULATOR YHJB-RELATED"/>
    <property type="match status" value="1"/>
</dbReference>
<evidence type="ECO:0000259" key="3">
    <source>
        <dbReference type="PROSITE" id="PS50043"/>
    </source>
</evidence>
<dbReference type="GO" id="GO:0000160">
    <property type="term" value="P:phosphorelay signal transduction system"/>
    <property type="evidence" value="ECO:0007669"/>
    <property type="project" value="InterPro"/>
</dbReference>
<dbReference type="SUPFAM" id="SSF52172">
    <property type="entry name" value="CheY-like"/>
    <property type="match status" value="1"/>
</dbReference>
<dbReference type="CDD" id="cd06170">
    <property type="entry name" value="LuxR_C_like"/>
    <property type="match status" value="1"/>
</dbReference>
<feature type="domain" description="HTH luxR-type" evidence="3">
    <location>
        <begin position="126"/>
        <end position="190"/>
    </location>
</feature>
<keyword evidence="1 5" id="KW-0238">DNA-binding</keyword>
<evidence type="ECO:0000259" key="4">
    <source>
        <dbReference type="PROSITE" id="PS50110"/>
    </source>
</evidence>
<dbReference type="HOGENOM" id="CLU_000445_90_1_3"/>
<dbReference type="PROSITE" id="PS50043">
    <property type="entry name" value="HTH_LUXR_2"/>
    <property type="match status" value="1"/>
</dbReference>
<dbReference type="InterPro" id="IPR051015">
    <property type="entry name" value="EvgA-like"/>
</dbReference>
<feature type="modified residue" description="4-aspartylphosphate" evidence="2">
    <location>
        <position position="55"/>
    </location>
</feature>
<dbReference type="InterPro" id="IPR001789">
    <property type="entry name" value="Sig_transdc_resp-reg_receiver"/>
</dbReference>
<reference evidence="5 6" key="1">
    <citation type="journal article" date="2007" name="PLoS Genet.">
        <title>Patterns and implications of gene gain and loss in the evolution of Prochlorococcus.</title>
        <authorList>
            <person name="Kettler G.C."/>
            <person name="Martiny A.C."/>
            <person name="Huang K."/>
            <person name="Zucker J."/>
            <person name="Coleman M.L."/>
            <person name="Rodrigue S."/>
            <person name="Chen F."/>
            <person name="Lapidus A."/>
            <person name="Ferriera S."/>
            <person name="Johnson J."/>
            <person name="Steglich C."/>
            <person name="Church G.M."/>
            <person name="Richardson P."/>
            <person name="Chisholm S.W."/>
        </authorList>
    </citation>
    <scope>NUCLEOTIDE SEQUENCE [LARGE SCALE GENOMIC DNA]</scope>
    <source>
        <strain evidence="6">MIT 9211</strain>
    </source>
</reference>
<dbReference type="PROSITE" id="PS50110">
    <property type="entry name" value="RESPONSE_REGULATORY"/>
    <property type="match status" value="1"/>
</dbReference>
<dbReference type="InterPro" id="IPR036388">
    <property type="entry name" value="WH-like_DNA-bd_sf"/>
</dbReference>
<dbReference type="SUPFAM" id="SSF46894">
    <property type="entry name" value="C-terminal effector domain of the bipartite response regulators"/>
    <property type="match status" value="1"/>
</dbReference>
<dbReference type="AlphaFoldDB" id="A9BC69"/>
<dbReference type="Pfam" id="PF00196">
    <property type="entry name" value="GerE"/>
    <property type="match status" value="1"/>
</dbReference>
<dbReference type="InterPro" id="IPR011006">
    <property type="entry name" value="CheY-like_superfamily"/>
</dbReference>
<evidence type="ECO:0000256" key="2">
    <source>
        <dbReference type="PROSITE-ProRule" id="PRU00169"/>
    </source>
</evidence>
<organism evidence="5 6">
    <name type="scientific">Prochlorococcus marinus (strain MIT 9211)</name>
    <dbReference type="NCBI Taxonomy" id="93059"/>
    <lineage>
        <taxon>Bacteria</taxon>
        <taxon>Bacillati</taxon>
        <taxon>Cyanobacteriota</taxon>
        <taxon>Cyanophyceae</taxon>
        <taxon>Synechococcales</taxon>
        <taxon>Prochlorococcaceae</taxon>
        <taxon>Prochlorococcus</taxon>
    </lineage>
</organism>